<feature type="transmembrane region" description="Helical" evidence="7">
    <location>
        <begin position="50"/>
        <end position="69"/>
    </location>
</feature>
<dbReference type="Proteomes" id="UP000273119">
    <property type="component" value="Unassembled WGS sequence"/>
</dbReference>
<evidence type="ECO:0000256" key="5">
    <source>
        <dbReference type="ARBA" id="ARBA00022989"/>
    </source>
</evidence>
<keyword evidence="6 7" id="KW-0472">Membrane</keyword>
<feature type="transmembrane region" description="Helical" evidence="7">
    <location>
        <begin position="295"/>
        <end position="314"/>
    </location>
</feature>
<evidence type="ECO:0000256" key="2">
    <source>
        <dbReference type="ARBA" id="ARBA00007977"/>
    </source>
</evidence>
<proteinExistence type="inferred from homology"/>
<dbReference type="GO" id="GO:0005886">
    <property type="term" value="C:plasma membrane"/>
    <property type="evidence" value="ECO:0007669"/>
    <property type="project" value="UniProtKB-SubCell"/>
</dbReference>
<reference evidence="8 9" key="1">
    <citation type="submission" date="2018-07" db="EMBL/GenBank/DDBJ databases">
        <title>Arthrobacter sp. nov., isolated from raw cow's milk with high bacterial count.</title>
        <authorList>
            <person name="Hahne J."/>
            <person name="Isele D."/>
            <person name="Lipski A."/>
        </authorList>
    </citation>
    <scope>NUCLEOTIDE SEQUENCE [LARGE SCALE GENOMIC DNA]</scope>
    <source>
        <strain evidence="8 9">JZ R-183</strain>
    </source>
</reference>
<comment type="similarity">
    <text evidence="2">Belongs to the UPF0324 family.</text>
</comment>
<comment type="caution">
    <text evidence="8">The sequence shown here is derived from an EMBL/GenBank/DDBJ whole genome shotgun (WGS) entry which is preliminary data.</text>
</comment>
<comment type="subcellular location">
    <subcellularLocation>
        <location evidence="1">Cell membrane</location>
        <topology evidence="1">Multi-pass membrane protein</topology>
    </subcellularLocation>
</comment>
<evidence type="ECO:0000256" key="7">
    <source>
        <dbReference type="SAM" id="Phobius"/>
    </source>
</evidence>
<feature type="transmembrane region" description="Helical" evidence="7">
    <location>
        <begin position="321"/>
        <end position="341"/>
    </location>
</feature>
<dbReference type="RefSeq" id="WP_121485328.1">
    <property type="nucleotide sequence ID" value="NZ_QQXL01000005.1"/>
</dbReference>
<dbReference type="PANTHER" id="PTHR30106">
    <property type="entry name" value="INNER MEMBRANE PROTEIN YEIH-RELATED"/>
    <property type="match status" value="1"/>
</dbReference>
<feature type="transmembrane region" description="Helical" evidence="7">
    <location>
        <begin position="132"/>
        <end position="151"/>
    </location>
</feature>
<feature type="transmembrane region" description="Helical" evidence="7">
    <location>
        <begin position="105"/>
        <end position="126"/>
    </location>
</feature>
<dbReference type="Pfam" id="PF03601">
    <property type="entry name" value="Cons_hypoth698"/>
    <property type="match status" value="1"/>
</dbReference>
<dbReference type="PANTHER" id="PTHR30106:SF2">
    <property type="entry name" value="UPF0324 INNER MEMBRANE PROTEIN YEIH"/>
    <property type="match status" value="1"/>
</dbReference>
<feature type="transmembrane region" description="Helical" evidence="7">
    <location>
        <begin position="20"/>
        <end position="43"/>
    </location>
</feature>
<accession>A0A496PI30</accession>
<organism evidence="8 9">
    <name type="scientific">Galactobacter caseinivorans</name>
    <dbReference type="NCBI Taxonomy" id="2676123"/>
    <lineage>
        <taxon>Bacteria</taxon>
        <taxon>Bacillati</taxon>
        <taxon>Actinomycetota</taxon>
        <taxon>Actinomycetes</taxon>
        <taxon>Micrococcales</taxon>
        <taxon>Micrococcaceae</taxon>
        <taxon>Galactobacter</taxon>
    </lineage>
</organism>
<keyword evidence="3" id="KW-1003">Cell membrane</keyword>
<feature type="transmembrane region" description="Helical" evidence="7">
    <location>
        <begin position="209"/>
        <end position="240"/>
    </location>
</feature>
<name>A0A496PI30_9MICC</name>
<evidence type="ECO:0000256" key="1">
    <source>
        <dbReference type="ARBA" id="ARBA00004651"/>
    </source>
</evidence>
<keyword evidence="4 7" id="KW-0812">Transmembrane</keyword>
<gene>
    <name evidence="8" type="ORF">DWQ67_09300</name>
</gene>
<keyword evidence="5 7" id="KW-1133">Transmembrane helix</keyword>
<evidence type="ECO:0000256" key="6">
    <source>
        <dbReference type="ARBA" id="ARBA00023136"/>
    </source>
</evidence>
<keyword evidence="9" id="KW-1185">Reference proteome</keyword>
<feature type="transmembrane region" description="Helical" evidence="7">
    <location>
        <begin position="261"/>
        <end position="283"/>
    </location>
</feature>
<evidence type="ECO:0000256" key="3">
    <source>
        <dbReference type="ARBA" id="ARBA00022475"/>
    </source>
</evidence>
<evidence type="ECO:0000313" key="8">
    <source>
        <dbReference type="EMBL" id="RKW70139.1"/>
    </source>
</evidence>
<sequence length="347" mass="34433">MPSSADHPTPSTPVTAARPASFWPGLLVCAVIGAACIGLGTVIPGLSAMLVAVILGALWRNLIPVPAVLEPGIALAAKRVLRWGVVLLGLQLSLPAILALGPGVLLICIAAVALAFFATLILGRVLKVDPELTLLIAAGFSICGAAAVAGVQGAVRASQEKVAAAVALVVLFGTLMIPIMPVLVAALGLGAGDGGTLIGGATHEVAQVVAAAGIAGGGALLAVAVPVKLARVVLMAPVVLGVSLARRRGESVPAGGKRPPLVPLFVVGFVLMVLVATTGWVPAPVLDVAKTAQQFLLATAMFALGLGVNVKSLIKLGGRPVLLGLCSTLVIVAVVLVGIAWGGGARI</sequence>
<evidence type="ECO:0000313" key="9">
    <source>
        <dbReference type="Proteomes" id="UP000273119"/>
    </source>
</evidence>
<evidence type="ECO:0000256" key="4">
    <source>
        <dbReference type="ARBA" id="ARBA00022692"/>
    </source>
</evidence>
<dbReference type="InterPro" id="IPR018383">
    <property type="entry name" value="UPF0324_pro"/>
</dbReference>
<feature type="transmembrane region" description="Helical" evidence="7">
    <location>
        <begin position="163"/>
        <end position="189"/>
    </location>
</feature>
<dbReference type="AlphaFoldDB" id="A0A496PI30"/>
<dbReference type="EMBL" id="QQXL01000005">
    <property type="protein sequence ID" value="RKW70139.1"/>
    <property type="molecule type" value="Genomic_DNA"/>
</dbReference>
<protein>
    <submittedName>
        <fullName evidence="8">Putative sulfate exporter family transporter</fullName>
    </submittedName>
</protein>